<dbReference type="InterPro" id="IPR018392">
    <property type="entry name" value="LysM"/>
</dbReference>
<dbReference type="Pfam" id="PF01551">
    <property type="entry name" value="Peptidase_M23"/>
    <property type="match status" value="1"/>
</dbReference>
<sequence>MLRVFIISITFLSLMSCFFSVNTAPTVERGRPSPNQLKTHTVTSGETLFAISWRYGLDYRVLARFNSIGSDFLIYPGQSLKLPTYTQAISGLSTTAKKITASSERTPTKAVKVRKSATKMMGSPQKSNTSTSTALSTSRSKKGSTSKIAVTRSKQKLQNLIWQWPAKGKVVTNFSKTKGGNKGINIRGKKGDSVQAASSGQVVYAGSGLRGYGKLVIIKHSDTYLSAYAHNDKIRVKEGQWVKAGQHIADIGSSGSRTDIVKLHFEIRQDGQPINPLRLLPKRKT</sequence>
<proteinExistence type="inferred from homology"/>
<dbReference type="EMBL" id="MDLC01000061">
    <property type="protein sequence ID" value="ODS22644.1"/>
    <property type="molecule type" value="Genomic_DNA"/>
</dbReference>
<feature type="region of interest" description="Disordered" evidence="2">
    <location>
        <begin position="101"/>
        <end position="149"/>
    </location>
</feature>
<dbReference type="AlphaFoldDB" id="A0A1D2QM53"/>
<reference evidence="5 6" key="1">
    <citation type="journal article" date="2016" name="Appl. Environ. Microbiol.">
        <title>Lack of Overt Genome Reduction in the Bryostatin-Producing Bryozoan Symbiont "Candidatus Endobugula sertula".</title>
        <authorList>
            <person name="Miller I.J."/>
            <person name="Vanee N."/>
            <person name="Fong S.S."/>
            <person name="Lim-Fong G.E."/>
            <person name="Kwan J.C."/>
        </authorList>
    </citation>
    <scope>NUCLEOTIDE SEQUENCE [LARGE SCALE GENOMIC DNA]</scope>
    <source>
        <strain evidence="5">AB1-4</strain>
    </source>
</reference>
<dbReference type="Gene3D" id="3.10.350.10">
    <property type="entry name" value="LysM domain"/>
    <property type="match status" value="1"/>
</dbReference>
<name>A0A1D2QM53_9GAMM</name>
<protein>
    <recommendedName>
        <fullName evidence="4">LysM domain-containing protein</fullName>
    </recommendedName>
</protein>
<dbReference type="CDD" id="cd00118">
    <property type="entry name" value="LysM"/>
    <property type="match status" value="1"/>
</dbReference>
<dbReference type="SMART" id="SM00257">
    <property type="entry name" value="LysM"/>
    <property type="match status" value="1"/>
</dbReference>
<feature type="domain" description="LysM" evidence="4">
    <location>
        <begin position="38"/>
        <end position="82"/>
    </location>
</feature>
<evidence type="ECO:0000256" key="2">
    <source>
        <dbReference type="SAM" id="MobiDB-lite"/>
    </source>
</evidence>
<dbReference type="PANTHER" id="PTHR21666">
    <property type="entry name" value="PEPTIDASE-RELATED"/>
    <property type="match status" value="1"/>
</dbReference>
<organism evidence="5 6">
    <name type="scientific">Candidatus Endobugula sertula</name>
    <name type="common">Bugula neritina bacterial symbiont</name>
    <dbReference type="NCBI Taxonomy" id="62101"/>
    <lineage>
        <taxon>Bacteria</taxon>
        <taxon>Pseudomonadati</taxon>
        <taxon>Pseudomonadota</taxon>
        <taxon>Gammaproteobacteria</taxon>
        <taxon>Cellvibrionales</taxon>
        <taxon>Cellvibrionaceae</taxon>
        <taxon>Candidatus Endobugula</taxon>
    </lineage>
</organism>
<evidence type="ECO:0000313" key="5">
    <source>
        <dbReference type="EMBL" id="ODS22644.1"/>
    </source>
</evidence>
<dbReference type="GO" id="GO:0032153">
    <property type="term" value="C:cell division site"/>
    <property type="evidence" value="ECO:0007669"/>
    <property type="project" value="TreeGrafter"/>
</dbReference>
<dbReference type="SUPFAM" id="SSF51261">
    <property type="entry name" value="Duplicated hybrid motif"/>
    <property type="match status" value="1"/>
</dbReference>
<gene>
    <name evidence="5" type="ORF">AB835_13055</name>
</gene>
<dbReference type="Pfam" id="PF01476">
    <property type="entry name" value="LysM"/>
    <property type="match status" value="1"/>
</dbReference>
<dbReference type="Proteomes" id="UP000242502">
    <property type="component" value="Unassembled WGS sequence"/>
</dbReference>
<dbReference type="PROSITE" id="PS51257">
    <property type="entry name" value="PROKAR_LIPOPROTEIN"/>
    <property type="match status" value="1"/>
</dbReference>
<dbReference type="GO" id="GO:0009279">
    <property type="term" value="C:cell outer membrane"/>
    <property type="evidence" value="ECO:0007669"/>
    <property type="project" value="TreeGrafter"/>
</dbReference>
<comment type="caution">
    <text evidence="5">The sequence shown here is derived from an EMBL/GenBank/DDBJ whole genome shotgun (WGS) entry which is preliminary data.</text>
</comment>
<dbReference type="STRING" id="62101.AB835_13055"/>
<feature type="compositionally biased region" description="Low complexity" evidence="2">
    <location>
        <begin position="127"/>
        <end position="138"/>
    </location>
</feature>
<dbReference type="GO" id="GO:0004222">
    <property type="term" value="F:metalloendopeptidase activity"/>
    <property type="evidence" value="ECO:0007669"/>
    <property type="project" value="TreeGrafter"/>
</dbReference>
<dbReference type="PROSITE" id="PS51782">
    <property type="entry name" value="LYSM"/>
    <property type="match status" value="1"/>
</dbReference>
<feature type="chain" id="PRO_5008906516" description="LysM domain-containing protein" evidence="3">
    <location>
        <begin position="24"/>
        <end position="285"/>
    </location>
</feature>
<dbReference type="InterPro" id="IPR011055">
    <property type="entry name" value="Dup_hybrid_motif"/>
</dbReference>
<feature type="signal peptide" evidence="3">
    <location>
        <begin position="1"/>
        <end position="23"/>
    </location>
</feature>
<accession>A0A1D2QM53</accession>
<evidence type="ECO:0000259" key="4">
    <source>
        <dbReference type="PROSITE" id="PS51782"/>
    </source>
</evidence>
<dbReference type="InterPro" id="IPR036779">
    <property type="entry name" value="LysM_dom_sf"/>
</dbReference>
<dbReference type="InterPro" id="IPR016047">
    <property type="entry name" value="M23ase_b-sheet_dom"/>
</dbReference>
<dbReference type="CDD" id="cd12797">
    <property type="entry name" value="M23_peptidase"/>
    <property type="match status" value="1"/>
</dbReference>
<comment type="similarity">
    <text evidence="1">Belongs to the E.coli NlpD/Haemophilus LppB family.</text>
</comment>
<evidence type="ECO:0000256" key="1">
    <source>
        <dbReference type="ARBA" id="ARBA00038420"/>
    </source>
</evidence>
<evidence type="ECO:0000313" key="6">
    <source>
        <dbReference type="Proteomes" id="UP000242502"/>
    </source>
</evidence>
<dbReference type="Gene3D" id="2.70.70.10">
    <property type="entry name" value="Glucose Permease (Domain IIA)"/>
    <property type="match status" value="1"/>
</dbReference>
<dbReference type="PANTHER" id="PTHR21666:SF263">
    <property type="entry name" value="MUREIN HYDROLASE ACTIVATOR NLPD"/>
    <property type="match status" value="1"/>
</dbReference>
<dbReference type="InterPro" id="IPR050570">
    <property type="entry name" value="Cell_wall_metabolism_enzyme"/>
</dbReference>
<evidence type="ECO:0000256" key="3">
    <source>
        <dbReference type="SAM" id="SignalP"/>
    </source>
</evidence>
<keyword evidence="3" id="KW-0732">Signal</keyword>